<reference evidence="2 3" key="1">
    <citation type="journal article" date="2017" name="Environ. Microbiol.">
        <title>Decay of the glycolytic pathway and adaptation to intranuclear parasitism within Enterocytozoonidae microsporidia.</title>
        <authorList>
            <person name="Wiredu Boakye D."/>
            <person name="Jaroenlak P."/>
            <person name="Prachumwat A."/>
            <person name="Williams T.A."/>
            <person name="Bateman K.S."/>
            <person name="Itsathitphaisarn O."/>
            <person name="Sritunyalucksana K."/>
            <person name="Paszkiewicz K.H."/>
            <person name="Moore K.A."/>
            <person name="Stentiford G.D."/>
            <person name="Williams B.A."/>
        </authorList>
    </citation>
    <scope>NUCLEOTIDE SEQUENCE [LARGE SCALE GENOMIC DNA]</scope>
    <source>
        <strain evidence="2 3">GB1</strain>
    </source>
</reference>
<protein>
    <submittedName>
        <fullName evidence="2">Uncharacterized protein</fullName>
    </submittedName>
</protein>
<dbReference type="EMBL" id="LWDP01000044">
    <property type="protein sequence ID" value="ORD93841.1"/>
    <property type="molecule type" value="Genomic_DNA"/>
</dbReference>
<dbReference type="VEuPathDB" id="MicrosporidiaDB:ECANGB1_1484"/>
<gene>
    <name evidence="2" type="ORF">ECANGB1_1484</name>
</gene>
<organism evidence="2 3">
    <name type="scientific">Enterospora canceri</name>
    <dbReference type="NCBI Taxonomy" id="1081671"/>
    <lineage>
        <taxon>Eukaryota</taxon>
        <taxon>Fungi</taxon>
        <taxon>Fungi incertae sedis</taxon>
        <taxon>Microsporidia</taxon>
        <taxon>Enterocytozoonidae</taxon>
        <taxon>Enterospora</taxon>
    </lineage>
</organism>
<comment type="caution">
    <text evidence="2">The sequence shown here is derived from an EMBL/GenBank/DDBJ whole genome shotgun (WGS) entry which is preliminary data.</text>
</comment>
<evidence type="ECO:0000313" key="2">
    <source>
        <dbReference type="EMBL" id="ORD93841.1"/>
    </source>
</evidence>
<dbReference type="OrthoDB" id="2191863at2759"/>
<keyword evidence="3" id="KW-1185">Reference proteome</keyword>
<feature type="coiled-coil region" evidence="1">
    <location>
        <begin position="282"/>
        <end position="309"/>
    </location>
</feature>
<sequence>MNYCPAKLRLSVYLKFIDDYKVVDSMEHQNYIGRVGKDDESRSLYIKERIEKDKKLTREIFKNCKKYGVDNEEEVFNIYKKLGKMYAVDYSTLHVIFCLFKLPGADKNSVYTILDYTYNILELNMIFQGKDNEDSISFVEKNVDREQHFDSDTLEESIRKNQTGFASNSNLFSPKVQKEESSAKKMKTEECEPFTQEKLKQLMKLIMDYDFDTFLVMVDIGMALNLTFMEIIKQASQFSTITSLDALVKVIGSRQNTRYYHAGTFKPKEKQEKHDLNYFDFLVIQNETIKAQENIKDQYEKELAELKHELSKYR</sequence>
<dbReference type="AlphaFoldDB" id="A0A1Y1S610"/>
<name>A0A1Y1S610_9MICR</name>
<accession>A0A1Y1S610</accession>
<dbReference type="Proteomes" id="UP000192639">
    <property type="component" value="Unassembled WGS sequence"/>
</dbReference>
<keyword evidence="1" id="KW-0175">Coiled coil</keyword>
<proteinExistence type="predicted"/>
<evidence type="ECO:0000313" key="3">
    <source>
        <dbReference type="Proteomes" id="UP000192639"/>
    </source>
</evidence>
<evidence type="ECO:0000256" key="1">
    <source>
        <dbReference type="SAM" id="Coils"/>
    </source>
</evidence>